<evidence type="ECO:0000313" key="1">
    <source>
        <dbReference type="EMBL" id="KAK7484993.1"/>
    </source>
</evidence>
<organism evidence="1 2">
    <name type="scientific">Batillaria attramentaria</name>
    <dbReference type="NCBI Taxonomy" id="370345"/>
    <lineage>
        <taxon>Eukaryota</taxon>
        <taxon>Metazoa</taxon>
        <taxon>Spiralia</taxon>
        <taxon>Lophotrochozoa</taxon>
        <taxon>Mollusca</taxon>
        <taxon>Gastropoda</taxon>
        <taxon>Caenogastropoda</taxon>
        <taxon>Sorbeoconcha</taxon>
        <taxon>Cerithioidea</taxon>
        <taxon>Batillariidae</taxon>
        <taxon>Batillaria</taxon>
    </lineage>
</organism>
<evidence type="ECO:0000313" key="2">
    <source>
        <dbReference type="Proteomes" id="UP001519460"/>
    </source>
</evidence>
<sequence>MIPAPLRGVLVYFELLRTSISEICIIHGHAAVKKYTHVSRYFLTAQRCMKLSYQKDSVGLKLKKLAKRSKLLLNNESTNKASFELTPVSTRLRVRLGSSYP</sequence>
<accession>A0ABD0KCY2</accession>
<gene>
    <name evidence="1" type="ORF">BaRGS_00023771</name>
</gene>
<dbReference type="EMBL" id="JACVVK020000201">
    <property type="protein sequence ID" value="KAK7484993.1"/>
    <property type="molecule type" value="Genomic_DNA"/>
</dbReference>
<dbReference type="AlphaFoldDB" id="A0ABD0KCY2"/>
<name>A0ABD0KCY2_9CAEN</name>
<reference evidence="1 2" key="1">
    <citation type="journal article" date="2023" name="Sci. Data">
        <title>Genome assembly of the Korean intertidal mud-creeper Batillaria attramentaria.</title>
        <authorList>
            <person name="Patra A.K."/>
            <person name="Ho P.T."/>
            <person name="Jun S."/>
            <person name="Lee S.J."/>
            <person name="Kim Y."/>
            <person name="Won Y.J."/>
        </authorList>
    </citation>
    <scope>NUCLEOTIDE SEQUENCE [LARGE SCALE GENOMIC DNA]</scope>
    <source>
        <strain evidence="1">Wonlab-2016</strain>
    </source>
</reference>
<keyword evidence="2" id="KW-1185">Reference proteome</keyword>
<dbReference type="Proteomes" id="UP001519460">
    <property type="component" value="Unassembled WGS sequence"/>
</dbReference>
<comment type="caution">
    <text evidence="1">The sequence shown here is derived from an EMBL/GenBank/DDBJ whole genome shotgun (WGS) entry which is preliminary data.</text>
</comment>
<protein>
    <submittedName>
        <fullName evidence="1">Uncharacterized protein</fullName>
    </submittedName>
</protein>
<proteinExistence type="predicted"/>